<dbReference type="RefSeq" id="WP_044737422.1">
    <property type="nucleotide sequence ID" value="NZ_VXLD01000001.1"/>
</dbReference>
<proteinExistence type="predicted"/>
<dbReference type="InterPro" id="IPR014710">
    <property type="entry name" value="RmlC-like_jellyroll"/>
</dbReference>
<dbReference type="Proteomes" id="UP000325788">
    <property type="component" value="Unassembled WGS sequence"/>
</dbReference>
<dbReference type="InterPro" id="IPR010282">
    <property type="entry name" value="Uncharacterised_HutD/Ves"/>
</dbReference>
<name>A0A5N4WZA5_9GAMM</name>
<dbReference type="CDD" id="cd20293">
    <property type="entry name" value="cupin_HutD_N"/>
    <property type="match status" value="1"/>
</dbReference>
<evidence type="ECO:0000313" key="1">
    <source>
        <dbReference type="EMBL" id="KAB1859695.1"/>
    </source>
</evidence>
<protein>
    <submittedName>
        <fullName evidence="1">HutD family protein</fullName>
    </submittedName>
</protein>
<gene>
    <name evidence="1" type="ORF">F4W09_00815</name>
</gene>
<comment type="caution">
    <text evidence="1">The sequence shown here is derived from an EMBL/GenBank/DDBJ whole genome shotgun (WGS) entry which is preliminary data.</text>
</comment>
<dbReference type="EMBL" id="VXLD01000001">
    <property type="protein sequence ID" value="KAB1859695.1"/>
    <property type="molecule type" value="Genomic_DNA"/>
</dbReference>
<organism evidence="1 2">
    <name type="scientific">Acinetobacter tandoii</name>
    <dbReference type="NCBI Taxonomy" id="202954"/>
    <lineage>
        <taxon>Bacteria</taxon>
        <taxon>Pseudomonadati</taxon>
        <taxon>Pseudomonadota</taxon>
        <taxon>Gammaproteobacteria</taxon>
        <taxon>Moraxellales</taxon>
        <taxon>Moraxellaceae</taxon>
        <taxon>Acinetobacter</taxon>
    </lineage>
</organism>
<dbReference type="AlphaFoldDB" id="A0A5N4WZA5"/>
<dbReference type="InterPro" id="IPR011051">
    <property type="entry name" value="RmlC_Cupin_sf"/>
</dbReference>
<dbReference type="PANTHER" id="PTHR37943">
    <property type="entry name" value="PROTEIN VES"/>
    <property type="match status" value="1"/>
</dbReference>
<reference evidence="1 2" key="1">
    <citation type="submission" date="2019-09" db="EMBL/GenBank/DDBJ databases">
        <title>Draft genome sequence of Acinetobacter tandoii W4-4-4 isolated from environmental water sample.</title>
        <authorList>
            <person name="Wee S.K."/>
            <person name="Yan B."/>
            <person name="Mustaffa S.B."/>
            <person name="Yap E.P.H."/>
        </authorList>
    </citation>
    <scope>NUCLEOTIDE SEQUENCE [LARGE SCALE GENOMIC DNA]</scope>
    <source>
        <strain evidence="1 2">W4-4-4</strain>
    </source>
</reference>
<dbReference type="Gene3D" id="2.60.120.10">
    <property type="entry name" value="Jelly Rolls"/>
    <property type="match status" value="1"/>
</dbReference>
<dbReference type="Pfam" id="PF05962">
    <property type="entry name" value="HutD"/>
    <property type="match status" value="1"/>
</dbReference>
<sequence length="193" mass="22014">MIELLTANHYKKMPWKNGAGYTLELARSAGESLTDFDWRISMADVTTSGTFSQFNGMQRFLTVLDGTGIHLNIDGVALTLKTLQSVQFSGDSLVSCNLLAEVIRDFNLIYSPQRYTARYQWIETSSALEFFSSADVVFIFNQSISTLELFVDGHHFRLEQHQSIYMHSNQNVKHLVFPTSPERQCCWIELSKI</sequence>
<accession>A0A5N4WZA5</accession>
<dbReference type="PANTHER" id="PTHR37943:SF1">
    <property type="entry name" value="PROTEIN VES"/>
    <property type="match status" value="1"/>
</dbReference>
<evidence type="ECO:0000313" key="2">
    <source>
        <dbReference type="Proteomes" id="UP000325788"/>
    </source>
</evidence>
<dbReference type="SUPFAM" id="SSF51182">
    <property type="entry name" value="RmlC-like cupins"/>
    <property type="match status" value="1"/>
</dbReference>